<dbReference type="AlphaFoldDB" id="A0A812GG92"/>
<keyword evidence="2" id="KW-1185">Reference proteome</keyword>
<organism evidence="1 2">
    <name type="scientific">Symbiodinium natans</name>
    <dbReference type="NCBI Taxonomy" id="878477"/>
    <lineage>
        <taxon>Eukaryota</taxon>
        <taxon>Sar</taxon>
        <taxon>Alveolata</taxon>
        <taxon>Dinophyceae</taxon>
        <taxon>Suessiales</taxon>
        <taxon>Symbiodiniaceae</taxon>
        <taxon>Symbiodinium</taxon>
    </lineage>
</organism>
<dbReference type="OrthoDB" id="412734at2759"/>
<dbReference type="Proteomes" id="UP000604046">
    <property type="component" value="Unassembled WGS sequence"/>
</dbReference>
<accession>A0A812GG92</accession>
<protein>
    <submittedName>
        <fullName evidence="1">Uncharacterized protein</fullName>
    </submittedName>
</protein>
<dbReference type="EMBL" id="CAJNDS010000012">
    <property type="protein sequence ID" value="CAE6916267.1"/>
    <property type="molecule type" value="Genomic_DNA"/>
</dbReference>
<name>A0A812GG92_9DINO</name>
<evidence type="ECO:0000313" key="1">
    <source>
        <dbReference type="EMBL" id="CAE6916267.1"/>
    </source>
</evidence>
<reference evidence="1" key="1">
    <citation type="submission" date="2021-02" db="EMBL/GenBank/DDBJ databases">
        <authorList>
            <person name="Dougan E. K."/>
            <person name="Rhodes N."/>
            <person name="Thang M."/>
            <person name="Chan C."/>
        </authorList>
    </citation>
    <scope>NUCLEOTIDE SEQUENCE</scope>
</reference>
<sequence>MVEEKLQRTAVDVNYCLCYLLAFDPSFNTPQQFWAKQQKQLVARATRVAWTNKTYLMLKVLRESLCTRGTQLVTYDSEPREDVKLQHIPIKTGKKQKSRFVVAEVLPGGKAEEAGITSGCELDVEELNASSNLCMPRSIPRKKSVVTLNDFIRHPDVPLKFPFRYSPLHVRDDQFELVREESLEVPLAVATPDDPAELSRSKFVVNLSKCFFHETQDDVFRYDCPTYPFGVCHCGVLTLFDAMMEELKNRFGFKISRQQRRHMESRRQQALGDYANEFRPRLPIRTGQSAAAGSCPYAATAGMSLAGQIRRVLQLANQDPSHLKAEDRAVLELVEELAEKKQREHQRKVHAYDPQAAWLGDRINDCYLASYGTLCELTPHQFDQVRQEVLSTKGLSGGLNKRDISEGVEAQVGIAARQHSQKVVNLLGPWLRVARVPPGDRTLLECLRHAVDSRQQ</sequence>
<gene>
    <name evidence="1" type="ORF">SNAT2548_LOCUS290</name>
</gene>
<evidence type="ECO:0000313" key="2">
    <source>
        <dbReference type="Proteomes" id="UP000604046"/>
    </source>
</evidence>
<comment type="caution">
    <text evidence="1">The sequence shown here is derived from an EMBL/GenBank/DDBJ whole genome shotgun (WGS) entry which is preliminary data.</text>
</comment>
<proteinExistence type="predicted"/>